<dbReference type="InterPro" id="IPR036249">
    <property type="entry name" value="Thioredoxin-like_sf"/>
</dbReference>
<reference evidence="10" key="1">
    <citation type="journal article" date="2021" name="PeerJ">
        <title>Extensive microbial diversity within the chicken gut microbiome revealed by metagenomics and culture.</title>
        <authorList>
            <person name="Gilroy R."/>
            <person name="Ravi A."/>
            <person name="Getino M."/>
            <person name="Pursley I."/>
            <person name="Horton D.L."/>
            <person name="Alikhan N.F."/>
            <person name="Baker D."/>
            <person name="Gharbi K."/>
            <person name="Hall N."/>
            <person name="Watson M."/>
            <person name="Adriaenssens E.M."/>
            <person name="Foster-Nyarko E."/>
            <person name="Jarju S."/>
            <person name="Secka A."/>
            <person name="Antonio M."/>
            <person name="Oren A."/>
            <person name="Chaudhuri R.R."/>
            <person name="La Ragione R."/>
            <person name="Hildebrand F."/>
            <person name="Pallen M.J."/>
        </authorList>
    </citation>
    <scope>NUCLEOTIDE SEQUENCE</scope>
    <source>
        <strain evidence="10">CHK160-9182</strain>
    </source>
</reference>
<reference evidence="10" key="2">
    <citation type="submission" date="2021-04" db="EMBL/GenBank/DDBJ databases">
        <authorList>
            <person name="Gilroy R."/>
        </authorList>
    </citation>
    <scope>NUCLEOTIDE SEQUENCE</scope>
    <source>
        <strain evidence="10">CHK160-9182</strain>
    </source>
</reference>
<comment type="subcellular location">
    <subcellularLocation>
        <location evidence="1 7">Periplasm</location>
    </subcellularLocation>
</comment>
<dbReference type="EMBL" id="DXHP01000094">
    <property type="protein sequence ID" value="HIW06537.1"/>
    <property type="molecule type" value="Genomic_DNA"/>
</dbReference>
<dbReference type="InterPro" id="IPR012336">
    <property type="entry name" value="Thioredoxin-like_fold"/>
</dbReference>
<keyword evidence="3 7" id="KW-0732">Signal</keyword>
<evidence type="ECO:0000259" key="8">
    <source>
        <dbReference type="Pfam" id="PF10411"/>
    </source>
</evidence>
<dbReference type="Gene3D" id="3.10.450.70">
    <property type="entry name" value="Disulphide bond isomerase, DsbC/G, N-terminal"/>
    <property type="match status" value="1"/>
</dbReference>
<accession>A0A9D1Q6J1</accession>
<dbReference type="Proteomes" id="UP000823934">
    <property type="component" value="Unassembled WGS sequence"/>
</dbReference>
<feature type="domain" description="Thioredoxin-like fold" evidence="9">
    <location>
        <begin position="108"/>
        <end position="237"/>
    </location>
</feature>
<dbReference type="Gene3D" id="3.40.30.10">
    <property type="entry name" value="Glutaredoxin"/>
    <property type="match status" value="1"/>
</dbReference>
<dbReference type="SUPFAM" id="SSF52833">
    <property type="entry name" value="Thioredoxin-like"/>
    <property type="match status" value="1"/>
</dbReference>
<dbReference type="PANTHER" id="PTHR35272">
    <property type="entry name" value="THIOL:DISULFIDE INTERCHANGE PROTEIN DSBC-RELATED"/>
    <property type="match status" value="1"/>
</dbReference>
<sequence>MKKLLLASTMLLGLSGVAAAEANLEHFNNLIQGVTIEKVQPSVIDGMYEVFVKESLYPIFLSKDGKYMLEGNAIDLVKGVNMSESYVNAKNRDKIATLDEKDMVIYQAPNEKYVVTVFTTTDCPFCRRLHSQMDEYLAEGITIRYIGFPFRGLASEGYTDLVSIWCASDRKAALDGAIQHADGKGGVAPQSASCANPIQDQYQLGIEMGVSGTPAIVLPDGSIIAGYLPAKDLAKRLEMLDL</sequence>
<gene>
    <name evidence="10" type="ORF">H9889_04335</name>
</gene>
<dbReference type="InterPro" id="IPR009094">
    <property type="entry name" value="DiS-bond_isomerase_DsbC/G_N_sf"/>
</dbReference>
<evidence type="ECO:0000256" key="2">
    <source>
        <dbReference type="ARBA" id="ARBA00009813"/>
    </source>
</evidence>
<evidence type="ECO:0000256" key="4">
    <source>
        <dbReference type="ARBA" id="ARBA00022764"/>
    </source>
</evidence>
<evidence type="ECO:0000313" key="11">
    <source>
        <dbReference type="Proteomes" id="UP000823934"/>
    </source>
</evidence>
<dbReference type="Pfam" id="PF10411">
    <property type="entry name" value="DsbC_N"/>
    <property type="match status" value="1"/>
</dbReference>
<proteinExistence type="inferred from homology"/>
<comment type="function">
    <text evidence="7">Required for disulfide bond formation in some periplasmic proteins. Acts by transferring its disulfide bond to other proteins and is reduced in the process.</text>
</comment>
<dbReference type="PANTHER" id="PTHR35272:SF3">
    <property type="entry name" value="THIOL:DISULFIDE INTERCHANGE PROTEIN DSBC"/>
    <property type="match status" value="1"/>
</dbReference>
<keyword evidence="4 7" id="KW-0574">Periplasm</keyword>
<feature type="chain" id="PRO_5039753467" description="Thiol:disulfide interchange protein" evidence="7">
    <location>
        <begin position="21"/>
        <end position="242"/>
    </location>
</feature>
<feature type="signal peptide" evidence="7">
    <location>
        <begin position="1"/>
        <end position="20"/>
    </location>
</feature>
<dbReference type="AlphaFoldDB" id="A0A9D1Q6J1"/>
<evidence type="ECO:0000256" key="6">
    <source>
        <dbReference type="ARBA" id="ARBA00023284"/>
    </source>
</evidence>
<evidence type="ECO:0000256" key="1">
    <source>
        <dbReference type="ARBA" id="ARBA00004418"/>
    </source>
</evidence>
<keyword evidence="6 7" id="KW-0676">Redox-active center</keyword>
<evidence type="ECO:0000256" key="7">
    <source>
        <dbReference type="RuleBase" id="RU364038"/>
    </source>
</evidence>
<evidence type="ECO:0000259" key="9">
    <source>
        <dbReference type="Pfam" id="PF13098"/>
    </source>
</evidence>
<organism evidence="10 11">
    <name type="scientific">Candidatus Ignatzschineria merdigallinarum</name>
    <dbReference type="NCBI Taxonomy" id="2838621"/>
    <lineage>
        <taxon>Bacteria</taxon>
        <taxon>Pseudomonadati</taxon>
        <taxon>Pseudomonadota</taxon>
        <taxon>Gammaproteobacteria</taxon>
        <taxon>Cardiobacteriales</taxon>
        <taxon>Ignatzschineriaceae</taxon>
        <taxon>Ignatzschineria</taxon>
    </lineage>
</organism>
<evidence type="ECO:0000256" key="3">
    <source>
        <dbReference type="ARBA" id="ARBA00022729"/>
    </source>
</evidence>
<comment type="similarity">
    <text evidence="2 7">Belongs to the thioredoxin family. DsbC subfamily.</text>
</comment>
<feature type="domain" description="Disulphide bond isomerase DsbC/G N-terminal" evidence="8">
    <location>
        <begin position="18"/>
        <end position="84"/>
    </location>
</feature>
<dbReference type="InterPro" id="IPR051470">
    <property type="entry name" value="Thiol:disulfide_interchange"/>
</dbReference>
<evidence type="ECO:0000256" key="5">
    <source>
        <dbReference type="ARBA" id="ARBA00023157"/>
    </source>
</evidence>
<dbReference type="InterPro" id="IPR033954">
    <property type="entry name" value="DiS-bond_Isoase_DsbC/G"/>
</dbReference>
<evidence type="ECO:0000313" key="10">
    <source>
        <dbReference type="EMBL" id="HIW06537.1"/>
    </source>
</evidence>
<comment type="caution">
    <text evidence="10">The sequence shown here is derived from an EMBL/GenBank/DDBJ whole genome shotgun (WGS) entry which is preliminary data.</text>
</comment>
<keyword evidence="5" id="KW-1015">Disulfide bond</keyword>
<dbReference type="InterPro" id="IPR018950">
    <property type="entry name" value="DiS-bond_isomerase_DsbC/G_N"/>
</dbReference>
<dbReference type="SUPFAM" id="SSF54423">
    <property type="entry name" value="DsbC/DsbG N-terminal domain-like"/>
    <property type="match status" value="1"/>
</dbReference>
<dbReference type="GO" id="GO:0042597">
    <property type="term" value="C:periplasmic space"/>
    <property type="evidence" value="ECO:0007669"/>
    <property type="project" value="UniProtKB-SubCell"/>
</dbReference>
<name>A0A9D1Q6J1_9GAMM</name>
<dbReference type="Pfam" id="PF13098">
    <property type="entry name" value="Thioredoxin_2"/>
    <property type="match status" value="1"/>
</dbReference>
<dbReference type="CDD" id="cd03020">
    <property type="entry name" value="DsbA_DsbC_DsbG"/>
    <property type="match status" value="1"/>
</dbReference>
<protein>
    <recommendedName>
        <fullName evidence="7">Thiol:disulfide interchange protein</fullName>
    </recommendedName>
</protein>